<organism evidence="1 2">
    <name type="scientific">Brassica napus</name>
    <name type="common">Rape</name>
    <dbReference type="NCBI Taxonomy" id="3708"/>
    <lineage>
        <taxon>Eukaryota</taxon>
        <taxon>Viridiplantae</taxon>
        <taxon>Streptophyta</taxon>
        <taxon>Embryophyta</taxon>
        <taxon>Tracheophyta</taxon>
        <taxon>Spermatophyta</taxon>
        <taxon>Magnoliopsida</taxon>
        <taxon>eudicotyledons</taxon>
        <taxon>Gunneridae</taxon>
        <taxon>Pentapetalae</taxon>
        <taxon>rosids</taxon>
        <taxon>malvids</taxon>
        <taxon>Brassicales</taxon>
        <taxon>Brassicaceae</taxon>
        <taxon>Brassiceae</taxon>
        <taxon>Brassica</taxon>
    </lineage>
</organism>
<dbReference type="EMBL" id="JAGKQM010000017">
    <property type="protein sequence ID" value="KAH0866892.1"/>
    <property type="molecule type" value="Genomic_DNA"/>
</dbReference>
<evidence type="ECO:0000313" key="2">
    <source>
        <dbReference type="Proteomes" id="UP000824890"/>
    </source>
</evidence>
<reference evidence="1 2" key="1">
    <citation type="submission" date="2021-05" db="EMBL/GenBank/DDBJ databases">
        <title>Genome Assembly of Synthetic Allotetraploid Brassica napus Reveals Homoeologous Exchanges between Subgenomes.</title>
        <authorList>
            <person name="Davis J.T."/>
        </authorList>
    </citation>
    <scope>NUCLEOTIDE SEQUENCE [LARGE SCALE GENOMIC DNA]</scope>
    <source>
        <strain evidence="2">cv. Da-Ae</strain>
        <tissue evidence="1">Seedling</tissue>
    </source>
</reference>
<gene>
    <name evidence="1" type="ORF">HID58_073914</name>
</gene>
<evidence type="ECO:0000313" key="1">
    <source>
        <dbReference type="EMBL" id="KAH0866892.1"/>
    </source>
</evidence>
<accession>A0ABQ7YH07</accession>
<name>A0ABQ7YH07_BRANA</name>
<proteinExistence type="predicted"/>
<protein>
    <submittedName>
        <fullName evidence="1">Uncharacterized protein</fullName>
    </submittedName>
</protein>
<dbReference type="Proteomes" id="UP000824890">
    <property type="component" value="Unassembled WGS sequence"/>
</dbReference>
<sequence>MLIFWDVLAPRKLEIWCAEVYLERHKEICQIRGNILWSEPVMTLDPPPPHQLHCHILCDARESGDLDASNEEALDGILG</sequence>
<keyword evidence="2" id="KW-1185">Reference proteome</keyword>
<comment type="caution">
    <text evidence="1">The sequence shown here is derived from an EMBL/GenBank/DDBJ whole genome shotgun (WGS) entry which is preliminary data.</text>
</comment>